<protein>
    <submittedName>
        <fullName evidence="1">Uncharacterized protein</fullName>
    </submittedName>
</protein>
<dbReference type="EMBL" id="BART01028072">
    <property type="protein sequence ID" value="GAH00756.1"/>
    <property type="molecule type" value="Genomic_DNA"/>
</dbReference>
<dbReference type="AlphaFoldDB" id="X1BY48"/>
<proteinExistence type="predicted"/>
<feature type="non-terminal residue" evidence="1">
    <location>
        <position position="1"/>
    </location>
</feature>
<reference evidence="1" key="1">
    <citation type="journal article" date="2014" name="Front. Microbiol.">
        <title>High frequency of phylogenetically diverse reductive dehalogenase-homologous genes in deep subseafloor sedimentary metagenomes.</title>
        <authorList>
            <person name="Kawai M."/>
            <person name="Futagami T."/>
            <person name="Toyoda A."/>
            <person name="Takaki Y."/>
            <person name="Nishi S."/>
            <person name="Hori S."/>
            <person name="Arai W."/>
            <person name="Tsubouchi T."/>
            <person name="Morono Y."/>
            <person name="Uchiyama I."/>
            <person name="Ito T."/>
            <person name="Fujiyama A."/>
            <person name="Inagaki F."/>
            <person name="Takami H."/>
        </authorList>
    </citation>
    <scope>NUCLEOTIDE SEQUENCE</scope>
    <source>
        <strain evidence="1">Expedition CK06-06</strain>
    </source>
</reference>
<evidence type="ECO:0000313" key="1">
    <source>
        <dbReference type="EMBL" id="GAH00756.1"/>
    </source>
</evidence>
<comment type="caution">
    <text evidence="1">The sequence shown here is derived from an EMBL/GenBank/DDBJ whole genome shotgun (WGS) entry which is preliminary data.</text>
</comment>
<gene>
    <name evidence="1" type="ORF">S01H4_49598</name>
</gene>
<sequence>DEIGKEKLLSRKTDTWRYVNAGGLEWRNRN</sequence>
<accession>X1BY48</accession>
<organism evidence="1">
    <name type="scientific">marine sediment metagenome</name>
    <dbReference type="NCBI Taxonomy" id="412755"/>
    <lineage>
        <taxon>unclassified sequences</taxon>
        <taxon>metagenomes</taxon>
        <taxon>ecological metagenomes</taxon>
    </lineage>
</organism>
<name>X1BY48_9ZZZZ</name>